<accession>A0A085WEU7</accession>
<keyword evidence="2 5" id="KW-0812">Transmembrane</keyword>
<feature type="transmembrane region" description="Helical" evidence="5">
    <location>
        <begin position="51"/>
        <end position="70"/>
    </location>
</feature>
<dbReference type="Proteomes" id="UP000028725">
    <property type="component" value="Unassembled WGS sequence"/>
</dbReference>
<evidence type="ECO:0000259" key="6">
    <source>
        <dbReference type="Pfam" id="PF06271"/>
    </source>
</evidence>
<keyword evidence="4 5" id="KW-0472">Membrane</keyword>
<feature type="transmembrane region" description="Helical" evidence="5">
    <location>
        <begin position="20"/>
        <end position="39"/>
    </location>
</feature>
<evidence type="ECO:0000256" key="1">
    <source>
        <dbReference type="ARBA" id="ARBA00004141"/>
    </source>
</evidence>
<name>A0A085WEU7_9BACT</name>
<evidence type="ECO:0000256" key="4">
    <source>
        <dbReference type="ARBA" id="ARBA00023136"/>
    </source>
</evidence>
<dbReference type="RefSeq" id="WP_044192899.1">
    <property type="nucleotide sequence ID" value="NZ_JMCB01000011.1"/>
</dbReference>
<dbReference type="Pfam" id="PF06271">
    <property type="entry name" value="RDD"/>
    <property type="match status" value="1"/>
</dbReference>
<feature type="domain" description="RDD" evidence="6">
    <location>
        <begin position="49"/>
        <end position="140"/>
    </location>
</feature>
<keyword evidence="3 5" id="KW-1133">Transmembrane helix</keyword>
<comment type="caution">
    <text evidence="7">The sequence shown here is derived from an EMBL/GenBank/DDBJ whole genome shotgun (WGS) entry which is preliminary data.</text>
</comment>
<evidence type="ECO:0000256" key="2">
    <source>
        <dbReference type="ARBA" id="ARBA00022692"/>
    </source>
</evidence>
<keyword evidence="8" id="KW-1185">Reference proteome</keyword>
<dbReference type="EMBL" id="JMCB01000011">
    <property type="protein sequence ID" value="KFE66210.1"/>
    <property type="molecule type" value="Genomic_DNA"/>
</dbReference>
<evidence type="ECO:0000256" key="5">
    <source>
        <dbReference type="SAM" id="Phobius"/>
    </source>
</evidence>
<proteinExistence type="predicted"/>
<protein>
    <recommendedName>
        <fullName evidence="6">RDD domain-containing protein</fullName>
    </recommendedName>
</protein>
<dbReference type="InterPro" id="IPR010432">
    <property type="entry name" value="RDD"/>
</dbReference>
<organism evidence="7 8">
    <name type="scientific">Hyalangium minutum</name>
    <dbReference type="NCBI Taxonomy" id="394096"/>
    <lineage>
        <taxon>Bacteria</taxon>
        <taxon>Pseudomonadati</taxon>
        <taxon>Myxococcota</taxon>
        <taxon>Myxococcia</taxon>
        <taxon>Myxococcales</taxon>
        <taxon>Cystobacterineae</taxon>
        <taxon>Archangiaceae</taxon>
        <taxon>Hyalangium</taxon>
    </lineage>
</organism>
<dbReference type="AlphaFoldDB" id="A0A085WEU7"/>
<evidence type="ECO:0000256" key="3">
    <source>
        <dbReference type="ARBA" id="ARBA00022989"/>
    </source>
</evidence>
<comment type="subcellular location">
    <subcellularLocation>
        <location evidence="1">Membrane</location>
        <topology evidence="1">Multi-pass membrane protein</topology>
    </subcellularLocation>
</comment>
<reference evidence="7 8" key="1">
    <citation type="submission" date="2014-04" db="EMBL/GenBank/DDBJ databases">
        <title>Genome assembly of Hyalangium minutum DSM 14724.</title>
        <authorList>
            <person name="Sharma G."/>
            <person name="Subramanian S."/>
        </authorList>
    </citation>
    <scope>NUCLEOTIDE SEQUENCE [LARGE SCALE GENOMIC DNA]</scope>
    <source>
        <strain evidence="7 8">DSM 14724</strain>
    </source>
</reference>
<dbReference type="GO" id="GO:0016020">
    <property type="term" value="C:membrane"/>
    <property type="evidence" value="ECO:0007669"/>
    <property type="project" value="UniProtKB-SubCell"/>
</dbReference>
<sequence>MSEGPLFGSQFAPVHDRFRYRLWAADLVDLAIAALLGWGASRALDWEQSPARVLVCLFGAWLVLSLVGGVRGWTLGRRLFDVQLVNAEGQPAGLPRSFFRAFVSLPDLVMTPMLPSRPLDRLLRVHGERRSAEGSSRWAGVGLQLPWVAAAAAAVWFIATPTRHEALTYLDQKLTGWKCCHGYRQHVGTWMCRHSLDRLAREARGQEPAAVALVPECPEVAGRLQP</sequence>
<dbReference type="OrthoDB" id="5381791at2"/>
<evidence type="ECO:0000313" key="8">
    <source>
        <dbReference type="Proteomes" id="UP000028725"/>
    </source>
</evidence>
<gene>
    <name evidence="7" type="ORF">DB31_1275</name>
</gene>
<evidence type="ECO:0000313" key="7">
    <source>
        <dbReference type="EMBL" id="KFE66210.1"/>
    </source>
</evidence>